<dbReference type="RefSeq" id="WP_380568614.1">
    <property type="nucleotide sequence ID" value="NZ_JBEUKS010000019.1"/>
</dbReference>
<keyword evidence="10" id="KW-1185">Reference proteome</keyword>
<dbReference type="InterPro" id="IPR036259">
    <property type="entry name" value="MFS_trans_sf"/>
</dbReference>
<dbReference type="InterPro" id="IPR020846">
    <property type="entry name" value="MFS_dom"/>
</dbReference>
<evidence type="ECO:0000256" key="3">
    <source>
        <dbReference type="ARBA" id="ARBA00022692"/>
    </source>
</evidence>
<evidence type="ECO:0000256" key="4">
    <source>
        <dbReference type="ARBA" id="ARBA00022989"/>
    </source>
</evidence>
<evidence type="ECO:0000313" key="9">
    <source>
        <dbReference type="EMBL" id="MFC1443692.1"/>
    </source>
</evidence>
<dbReference type="EMBL" id="JBEUKS010000019">
    <property type="protein sequence ID" value="MFC1443692.1"/>
    <property type="molecule type" value="Genomic_DNA"/>
</dbReference>
<feature type="transmembrane region" description="Helical" evidence="7">
    <location>
        <begin position="365"/>
        <end position="388"/>
    </location>
</feature>
<keyword evidence="3 7" id="KW-0812">Transmembrane</keyword>
<evidence type="ECO:0000256" key="5">
    <source>
        <dbReference type="ARBA" id="ARBA00023136"/>
    </source>
</evidence>
<keyword evidence="4 7" id="KW-1133">Transmembrane helix</keyword>
<organism evidence="9 10">
    <name type="scientific">Streptacidiphilus jeojiensis</name>
    <dbReference type="NCBI Taxonomy" id="3229225"/>
    <lineage>
        <taxon>Bacteria</taxon>
        <taxon>Bacillati</taxon>
        <taxon>Actinomycetota</taxon>
        <taxon>Actinomycetes</taxon>
        <taxon>Kitasatosporales</taxon>
        <taxon>Streptomycetaceae</taxon>
        <taxon>Streptacidiphilus</taxon>
    </lineage>
</organism>
<reference evidence="9 10" key="1">
    <citation type="submission" date="2024-06" db="EMBL/GenBank/DDBJ databases">
        <authorList>
            <person name="Lee S.D."/>
        </authorList>
    </citation>
    <scope>NUCLEOTIDE SEQUENCE [LARGE SCALE GENOMIC DNA]</scope>
    <source>
        <strain evidence="9 10">N1-10</strain>
    </source>
</reference>
<keyword evidence="5 7" id="KW-0472">Membrane</keyword>
<dbReference type="InterPro" id="IPR011701">
    <property type="entry name" value="MFS"/>
</dbReference>
<feature type="transmembrane region" description="Helical" evidence="7">
    <location>
        <begin position="298"/>
        <end position="317"/>
    </location>
</feature>
<feature type="transmembrane region" description="Helical" evidence="7">
    <location>
        <begin position="139"/>
        <end position="157"/>
    </location>
</feature>
<feature type="transmembrane region" description="Helical" evidence="7">
    <location>
        <begin position="225"/>
        <end position="246"/>
    </location>
</feature>
<dbReference type="Pfam" id="PF07690">
    <property type="entry name" value="MFS_1"/>
    <property type="match status" value="1"/>
</dbReference>
<comment type="subcellular location">
    <subcellularLocation>
        <location evidence="1">Cell membrane</location>
        <topology evidence="1">Multi-pass membrane protein</topology>
    </subcellularLocation>
</comment>
<feature type="transmembrane region" description="Helical" evidence="7">
    <location>
        <begin position="53"/>
        <end position="70"/>
    </location>
</feature>
<sequence length="502" mass="51738">MEARHAAPGALRERALVPVLVFLGMVVAVISSLGSPLVPTIASVDHVSLSDAQWSLTITLLVGAVATPTMGRLGDGPHRRRVIIGATAVVLLGSVLAALPLGFGFLIVGRGLQGLGLGLTPLAIATARDALPAERSRPTVALLSITTVAGVGLGYPLTGLIAESWGVHAGFWFGAIISALALTAAVLVVPNAQGREKRPLDALGAVLLAVGLAGLLLALSEGELWGWGSSRLIGLTAVAVVLLVWWAVHELRTEHPLVDLRSLRNRVVLTADVSGLIAGVAMYMLMSMVTRFVQTPSSAGYGFGTSVLVTGLVLLPFSAASVASSKLVPLLARRTSTALVLPVGCAVSLLSMVMFLFARNSLWELFVIMGVAGLGVGCTFAVMPGLIVSSVPAHETGSAISFNQVLRTVGYSTGSVLSAVILEAHTPVGRLLPENSGYQAAAWLGCAVWVVTAVVTIVLPRRGAPARGTVTVDEELLMDESIADAETAEDSVTAPVAGPAPR</sequence>
<name>A0ABV6Y0G4_9ACTN</name>
<evidence type="ECO:0000256" key="6">
    <source>
        <dbReference type="ARBA" id="ARBA00023251"/>
    </source>
</evidence>
<evidence type="ECO:0000259" key="8">
    <source>
        <dbReference type="PROSITE" id="PS50850"/>
    </source>
</evidence>
<feature type="transmembrane region" description="Helical" evidence="7">
    <location>
        <begin position="440"/>
        <end position="459"/>
    </location>
</feature>
<dbReference type="PROSITE" id="PS50850">
    <property type="entry name" value="MFS"/>
    <property type="match status" value="1"/>
</dbReference>
<feature type="transmembrane region" description="Helical" evidence="7">
    <location>
        <begin position="15"/>
        <end position="33"/>
    </location>
</feature>
<dbReference type="Proteomes" id="UP001592581">
    <property type="component" value="Unassembled WGS sequence"/>
</dbReference>
<evidence type="ECO:0000256" key="7">
    <source>
        <dbReference type="SAM" id="Phobius"/>
    </source>
</evidence>
<feature type="transmembrane region" description="Helical" evidence="7">
    <location>
        <begin position="200"/>
        <end position="219"/>
    </location>
</feature>
<evidence type="ECO:0000256" key="1">
    <source>
        <dbReference type="ARBA" id="ARBA00004651"/>
    </source>
</evidence>
<proteinExistence type="predicted"/>
<dbReference type="PANTHER" id="PTHR42718">
    <property type="entry name" value="MAJOR FACILITATOR SUPERFAMILY MULTIDRUG TRANSPORTER MFSC"/>
    <property type="match status" value="1"/>
</dbReference>
<gene>
    <name evidence="9" type="ORF">ABUW04_36200</name>
</gene>
<feature type="transmembrane region" description="Helical" evidence="7">
    <location>
        <begin position="82"/>
        <end position="101"/>
    </location>
</feature>
<feature type="transmembrane region" description="Helical" evidence="7">
    <location>
        <begin position="338"/>
        <end position="359"/>
    </location>
</feature>
<feature type="domain" description="Major facilitator superfamily (MFS) profile" evidence="8">
    <location>
        <begin position="16"/>
        <end position="464"/>
    </location>
</feature>
<keyword evidence="2" id="KW-0813">Transport</keyword>
<keyword evidence="6" id="KW-0046">Antibiotic resistance</keyword>
<dbReference type="PANTHER" id="PTHR42718:SF9">
    <property type="entry name" value="MAJOR FACILITATOR SUPERFAMILY MULTIDRUG TRANSPORTER MFSC"/>
    <property type="match status" value="1"/>
</dbReference>
<protein>
    <submittedName>
        <fullName evidence="9">MFS transporter</fullName>
    </submittedName>
</protein>
<feature type="transmembrane region" description="Helical" evidence="7">
    <location>
        <begin position="409"/>
        <end position="428"/>
    </location>
</feature>
<feature type="transmembrane region" description="Helical" evidence="7">
    <location>
        <begin position="107"/>
        <end position="127"/>
    </location>
</feature>
<feature type="transmembrane region" description="Helical" evidence="7">
    <location>
        <begin position="267"/>
        <end position="286"/>
    </location>
</feature>
<dbReference type="SUPFAM" id="SSF103473">
    <property type="entry name" value="MFS general substrate transporter"/>
    <property type="match status" value="2"/>
</dbReference>
<feature type="transmembrane region" description="Helical" evidence="7">
    <location>
        <begin position="169"/>
        <end position="188"/>
    </location>
</feature>
<comment type="caution">
    <text evidence="9">The sequence shown here is derived from an EMBL/GenBank/DDBJ whole genome shotgun (WGS) entry which is preliminary data.</text>
</comment>
<dbReference type="Gene3D" id="1.20.1250.20">
    <property type="entry name" value="MFS general substrate transporter like domains"/>
    <property type="match status" value="2"/>
</dbReference>
<accession>A0ABV6Y0G4</accession>
<evidence type="ECO:0000313" key="10">
    <source>
        <dbReference type="Proteomes" id="UP001592581"/>
    </source>
</evidence>
<evidence type="ECO:0000256" key="2">
    <source>
        <dbReference type="ARBA" id="ARBA00022448"/>
    </source>
</evidence>